<name>A0A7X2NK31_9CLOT</name>
<dbReference type="Proteomes" id="UP000429958">
    <property type="component" value="Unassembled WGS sequence"/>
</dbReference>
<comment type="caution">
    <text evidence="1">The sequence shown here is derived from an EMBL/GenBank/DDBJ whole genome shotgun (WGS) entry which is preliminary data.</text>
</comment>
<evidence type="ECO:0000313" key="2">
    <source>
        <dbReference type="Proteomes" id="UP000429958"/>
    </source>
</evidence>
<dbReference type="InterPro" id="IPR024523">
    <property type="entry name" value="DUF3793"/>
</dbReference>
<dbReference type="EMBL" id="VUMD01000005">
    <property type="protein sequence ID" value="MSS36282.1"/>
    <property type="molecule type" value="Genomic_DNA"/>
</dbReference>
<accession>A0A7X2NK31</accession>
<reference evidence="1 2" key="1">
    <citation type="submission" date="2019-08" db="EMBL/GenBank/DDBJ databases">
        <title>In-depth cultivation of the pig gut microbiome towards novel bacterial diversity and tailored functional studies.</title>
        <authorList>
            <person name="Wylensek D."/>
            <person name="Hitch T.C.A."/>
            <person name="Clavel T."/>
        </authorList>
    </citation>
    <scope>NUCLEOTIDE SEQUENCE [LARGE SCALE GENOMIC DNA]</scope>
    <source>
        <strain evidence="1 2">WCA-389-WT-23D1</strain>
    </source>
</reference>
<protein>
    <submittedName>
        <fullName evidence="1">DUF3793 family protein</fullName>
    </submittedName>
</protein>
<dbReference type="Pfam" id="PF12672">
    <property type="entry name" value="DUF3793"/>
    <property type="match status" value="1"/>
</dbReference>
<sequence length="184" mass="21375">MSLEQHLIEYCSPTLASLKTASLFNHSYISDEELDKQLKLWNGRLRRKGIYLVDLCRRGNRALIYVYRRSHLAADLRQPGVEAFLKAYGYEDVDVDRAVANIRRRVAMEIHFPHEIGVFLGYPLGDVVGFIENEGKNCICKGYWKVYCDECEAIKVFSKYKKCKKAYARLWEQGRSVWQLTVAV</sequence>
<gene>
    <name evidence="1" type="ORF">FYJ39_06805</name>
</gene>
<dbReference type="AlphaFoldDB" id="A0A7X2NK31"/>
<proteinExistence type="predicted"/>
<keyword evidence="2" id="KW-1185">Reference proteome</keyword>
<evidence type="ECO:0000313" key="1">
    <source>
        <dbReference type="EMBL" id="MSS36282.1"/>
    </source>
</evidence>
<dbReference type="RefSeq" id="WP_154471723.1">
    <property type="nucleotide sequence ID" value="NZ_DBEWUL010000167.1"/>
</dbReference>
<organism evidence="1 2">
    <name type="scientific">Clostridium porci</name>
    <dbReference type="NCBI Taxonomy" id="2605778"/>
    <lineage>
        <taxon>Bacteria</taxon>
        <taxon>Bacillati</taxon>
        <taxon>Bacillota</taxon>
        <taxon>Clostridia</taxon>
        <taxon>Eubacteriales</taxon>
        <taxon>Clostridiaceae</taxon>
        <taxon>Clostridium</taxon>
    </lineage>
</organism>